<keyword evidence="4" id="KW-1003">Cell membrane</keyword>
<dbReference type="EMBL" id="GADI01001879">
    <property type="protein sequence ID" value="JAA71929.1"/>
    <property type="molecule type" value="mRNA"/>
</dbReference>
<reference evidence="15" key="1">
    <citation type="submission" date="2012-12" db="EMBL/GenBank/DDBJ databases">
        <title>Identification and characterization of a phenylalanine ammonia-lyase gene family in Isatis indigotica Fort.</title>
        <authorList>
            <person name="Liu Q."/>
            <person name="Chen J."/>
            <person name="Zhou X."/>
            <person name="Di P."/>
            <person name="Xiao Y."/>
            <person name="Xuan H."/>
            <person name="Zhang L."/>
            <person name="Chen W."/>
        </authorList>
    </citation>
    <scope>NUCLEOTIDE SEQUENCE</scope>
    <source>
        <tissue evidence="15">Salivary gland</tissue>
    </source>
</reference>
<evidence type="ECO:0000256" key="9">
    <source>
        <dbReference type="ARBA" id="ARBA00023170"/>
    </source>
</evidence>
<dbReference type="Pfam" id="PF01130">
    <property type="entry name" value="CD36"/>
    <property type="match status" value="1"/>
</dbReference>
<feature type="compositionally biased region" description="Basic and acidic residues" evidence="13">
    <location>
        <begin position="489"/>
        <end position="501"/>
    </location>
</feature>
<keyword evidence="5 14" id="KW-0812">Transmembrane</keyword>
<evidence type="ECO:0000256" key="7">
    <source>
        <dbReference type="ARBA" id="ARBA00023136"/>
    </source>
</evidence>
<dbReference type="PRINTS" id="PR01610">
    <property type="entry name" value="CD36ANTIGEN"/>
</dbReference>
<keyword evidence="6 14" id="KW-1133">Transmembrane helix</keyword>
<keyword evidence="7 14" id="KW-0472">Membrane</keyword>
<evidence type="ECO:0000256" key="6">
    <source>
        <dbReference type="ARBA" id="ARBA00022989"/>
    </source>
</evidence>
<organism evidence="15">
    <name type="scientific">Ixodes ricinus</name>
    <name type="common">Common tick</name>
    <name type="synonym">Acarus ricinus</name>
    <dbReference type="NCBI Taxonomy" id="34613"/>
    <lineage>
        <taxon>Eukaryota</taxon>
        <taxon>Metazoa</taxon>
        <taxon>Ecdysozoa</taxon>
        <taxon>Arthropoda</taxon>
        <taxon>Chelicerata</taxon>
        <taxon>Arachnida</taxon>
        <taxon>Acari</taxon>
        <taxon>Parasitiformes</taxon>
        <taxon>Ixodida</taxon>
        <taxon>Ixodoidea</taxon>
        <taxon>Ixodidae</taxon>
        <taxon>Ixodinae</taxon>
        <taxon>Ixodes</taxon>
    </lineage>
</organism>
<evidence type="ECO:0000256" key="5">
    <source>
        <dbReference type="ARBA" id="ARBA00022692"/>
    </source>
</evidence>
<comment type="similarity">
    <text evidence="3">Belongs to the CD36 family.</text>
</comment>
<evidence type="ECO:0000256" key="4">
    <source>
        <dbReference type="ARBA" id="ARBA00022475"/>
    </source>
</evidence>
<protein>
    <recommendedName>
        <fullName evidence="11">Scavenger receptor class B member 1</fullName>
    </recommendedName>
    <alternativeName>
        <fullName evidence="12">SR-BI</fullName>
    </alternativeName>
</protein>
<evidence type="ECO:0000256" key="11">
    <source>
        <dbReference type="ARBA" id="ARBA00040821"/>
    </source>
</evidence>
<evidence type="ECO:0000256" key="3">
    <source>
        <dbReference type="ARBA" id="ARBA00010532"/>
    </source>
</evidence>
<dbReference type="AlphaFoldDB" id="A0A0K8RN02"/>
<evidence type="ECO:0000256" key="10">
    <source>
        <dbReference type="ARBA" id="ARBA00023180"/>
    </source>
</evidence>
<evidence type="ECO:0000256" key="8">
    <source>
        <dbReference type="ARBA" id="ARBA00023157"/>
    </source>
</evidence>
<evidence type="ECO:0000256" key="14">
    <source>
        <dbReference type="SAM" id="Phobius"/>
    </source>
</evidence>
<feature type="region of interest" description="Disordered" evidence="13">
    <location>
        <begin position="481"/>
        <end position="501"/>
    </location>
</feature>
<dbReference type="GO" id="GO:0005901">
    <property type="term" value="C:caveola"/>
    <property type="evidence" value="ECO:0007669"/>
    <property type="project" value="UniProtKB-SubCell"/>
</dbReference>
<evidence type="ECO:0000256" key="13">
    <source>
        <dbReference type="SAM" id="MobiDB-lite"/>
    </source>
</evidence>
<dbReference type="InterPro" id="IPR002159">
    <property type="entry name" value="CD36_fam"/>
</dbReference>
<name>A0A0K8RN02_IXORI</name>
<dbReference type="PANTHER" id="PTHR11923:SF110">
    <property type="entry name" value="SCAVENGER RECEPTOR CLASS B MEMBER 1"/>
    <property type="match status" value="1"/>
</dbReference>
<evidence type="ECO:0000256" key="12">
    <source>
        <dbReference type="ARBA" id="ARBA00042244"/>
    </source>
</evidence>
<dbReference type="InterPro" id="IPR005428">
    <property type="entry name" value="CD36/SCARB1/SNMP1"/>
</dbReference>
<dbReference type="PANTHER" id="PTHR11923">
    <property type="entry name" value="SCAVENGER RECEPTOR CLASS B TYPE-1 SR-B1"/>
    <property type="match status" value="1"/>
</dbReference>
<evidence type="ECO:0000313" key="15">
    <source>
        <dbReference type="EMBL" id="JAA71929.1"/>
    </source>
</evidence>
<feature type="transmembrane region" description="Helical" evidence="14">
    <location>
        <begin position="437"/>
        <end position="463"/>
    </location>
</feature>
<keyword evidence="9" id="KW-0675">Receptor</keyword>
<evidence type="ECO:0000256" key="2">
    <source>
        <dbReference type="ARBA" id="ARBA00004651"/>
    </source>
</evidence>
<accession>A0A0K8RN02</accession>
<dbReference type="PRINTS" id="PR01609">
    <property type="entry name" value="CD36FAMILY"/>
</dbReference>
<dbReference type="GO" id="GO:0005044">
    <property type="term" value="F:scavenger receptor activity"/>
    <property type="evidence" value="ECO:0007669"/>
    <property type="project" value="TreeGrafter"/>
</dbReference>
<dbReference type="GO" id="GO:0005737">
    <property type="term" value="C:cytoplasm"/>
    <property type="evidence" value="ECO:0007669"/>
    <property type="project" value="TreeGrafter"/>
</dbReference>
<feature type="transmembrane region" description="Helical" evidence="14">
    <location>
        <begin position="6"/>
        <end position="28"/>
    </location>
</feature>
<proteinExistence type="evidence at transcript level"/>
<evidence type="ECO:0000256" key="1">
    <source>
        <dbReference type="ARBA" id="ARBA00004189"/>
    </source>
</evidence>
<sequence>MTYCRALAVTAVVGFLLMILGGAGVLFVPKLFVSILMKKLPLVNGSEAFELWRDIPLPAFQRVYFFNLTNPHEFLQEGKKPKLQEVGPYTFRVSMVKTNIVWNPNGTVSYREVRTFHFDREKSAGGQDDIIVSINGPLVGAGALLRLANPALRFVMAVVINKLNEQLIVNHTVGELLYDGYPDFLAAASHMLDPTIPTSDGKFGYMHGKNATDDGLYTVYTGEDQMDLYNIITRWNGKENLTAWKGTCNMINGTNGEIDPPLKPGQDTLELFNSDICRSFKLVREGTDSLYGISAVRFRVDNRTFDNGTTYPPNACFDTKRKMASGAVDIGPCQHNLPAALSFPHFYLADPSYSDKVEGMKPDPDRHGFTLDMEPRLGLSLKINARIQTNFILERDPLIRNLRNIPELTYPILWQDLDVELDQKFADHLKSLMDRPLYYSMLFSYLLLGFGAIMVLAVVAFVAGRAVQRFLSPGDDDSSLLINDDDKVDEPGDKENGIIHG</sequence>
<keyword evidence="10" id="KW-0325">Glycoprotein</keyword>
<keyword evidence="8" id="KW-1015">Disulfide bond</keyword>
<comment type="subcellular location">
    <subcellularLocation>
        <location evidence="2">Cell membrane</location>
        <topology evidence="2">Multi-pass membrane protein</topology>
    </subcellularLocation>
    <subcellularLocation>
        <location evidence="1">Membrane</location>
        <location evidence="1">Caveola</location>
        <topology evidence="1">Multi-pass membrane protein</topology>
    </subcellularLocation>
</comment>